<dbReference type="EMBL" id="MBTG01000001">
    <property type="protein sequence ID" value="OPH61865.1"/>
    <property type="molecule type" value="Genomic_DNA"/>
</dbReference>
<proteinExistence type="predicted"/>
<evidence type="ECO:0000313" key="1">
    <source>
        <dbReference type="EMBL" id="OPH61865.1"/>
    </source>
</evidence>
<comment type="caution">
    <text evidence="1">The sequence shown here is derived from an EMBL/GenBank/DDBJ whole genome shotgun (WGS) entry which is preliminary data.</text>
</comment>
<sequence length="85" mass="9967">MKPKIMLEEISYKPEGYPDGREYPIYVIDGAHKAPYTQGHIHCTGCGSGHHYRWNQNSRWVQIKCPKCETVSAWFEEYDDEDEES</sequence>
<reference evidence="2" key="1">
    <citation type="submission" date="2016-07" db="EMBL/GenBank/DDBJ databases">
        <authorList>
            <person name="Florea S."/>
            <person name="Webb J.S."/>
            <person name="Jaromczyk J."/>
            <person name="Schardl C.L."/>
        </authorList>
    </citation>
    <scope>NUCLEOTIDE SEQUENCE [LARGE SCALE GENOMIC DNA]</scope>
    <source>
        <strain evidence="2">CY1</strain>
    </source>
</reference>
<keyword evidence="2" id="KW-1185">Reference proteome</keyword>
<accession>A0A1V4HTG2</accession>
<gene>
    <name evidence="1" type="ORF">BC351_01080</name>
</gene>
<organism evidence="1 2">
    <name type="scientific">Paenibacillus ferrarius</name>
    <dbReference type="NCBI Taxonomy" id="1469647"/>
    <lineage>
        <taxon>Bacteria</taxon>
        <taxon>Bacillati</taxon>
        <taxon>Bacillota</taxon>
        <taxon>Bacilli</taxon>
        <taxon>Bacillales</taxon>
        <taxon>Paenibacillaceae</taxon>
        <taxon>Paenibacillus</taxon>
    </lineage>
</organism>
<dbReference type="RefSeq" id="WP_079408865.1">
    <property type="nucleotide sequence ID" value="NZ_MBTG01000001.1"/>
</dbReference>
<dbReference type="Proteomes" id="UP000190626">
    <property type="component" value="Unassembled WGS sequence"/>
</dbReference>
<evidence type="ECO:0000313" key="2">
    <source>
        <dbReference type="Proteomes" id="UP000190626"/>
    </source>
</evidence>
<name>A0A1V4HTG2_9BACL</name>
<dbReference type="AlphaFoldDB" id="A0A1V4HTG2"/>
<protein>
    <submittedName>
        <fullName evidence="1">Uncharacterized protein</fullName>
    </submittedName>
</protein>
<dbReference type="STRING" id="1469647.BC351_01080"/>
<dbReference type="OrthoDB" id="9987853at2"/>